<name>A0A5J4YJC3_PORPP</name>
<dbReference type="EMBL" id="VRMN01000023">
    <property type="protein sequence ID" value="KAA8490567.1"/>
    <property type="molecule type" value="Genomic_DNA"/>
</dbReference>
<keyword evidence="5 6" id="KW-0968">Cytoplasmic vesicle</keyword>
<dbReference type="GO" id="GO:0030132">
    <property type="term" value="C:clathrin coat of coated pit"/>
    <property type="evidence" value="ECO:0007669"/>
    <property type="project" value="InterPro"/>
</dbReference>
<gene>
    <name evidence="9" type="ORF">FVE85_3493</name>
    <name evidence="8" type="ORF">FVE85_9627</name>
</gene>
<dbReference type="PANTHER" id="PTHR10639:SF7">
    <property type="entry name" value="CLATHRIN LIGHT CHAIN"/>
    <property type="match status" value="1"/>
</dbReference>
<feature type="region of interest" description="Disordered" evidence="7">
    <location>
        <begin position="1"/>
        <end position="141"/>
    </location>
</feature>
<dbReference type="GO" id="GO:0032050">
    <property type="term" value="F:clathrin heavy chain binding"/>
    <property type="evidence" value="ECO:0007669"/>
    <property type="project" value="TreeGrafter"/>
</dbReference>
<dbReference type="OrthoDB" id="5512at2759"/>
<evidence type="ECO:0000256" key="5">
    <source>
        <dbReference type="ARBA" id="ARBA00023329"/>
    </source>
</evidence>
<protein>
    <recommendedName>
        <fullName evidence="6">Clathrin light chain</fullName>
    </recommendedName>
</protein>
<dbReference type="GO" id="GO:0072583">
    <property type="term" value="P:clathrin-dependent endocytosis"/>
    <property type="evidence" value="ECO:0007669"/>
    <property type="project" value="TreeGrafter"/>
</dbReference>
<evidence type="ECO:0000313" key="9">
    <source>
        <dbReference type="EMBL" id="KAA8492055.1"/>
    </source>
</evidence>
<feature type="compositionally biased region" description="Basic and acidic residues" evidence="7">
    <location>
        <begin position="79"/>
        <end position="88"/>
    </location>
</feature>
<comment type="caution">
    <text evidence="8">The sequence shown here is derived from an EMBL/GenBank/DDBJ whole genome shotgun (WGS) entry which is preliminary data.</text>
</comment>
<comment type="similarity">
    <text evidence="2 6">Belongs to the clathrin light chain family.</text>
</comment>
<dbReference type="GO" id="GO:0030130">
    <property type="term" value="C:clathrin coat of trans-Golgi network vesicle"/>
    <property type="evidence" value="ECO:0007669"/>
    <property type="project" value="InterPro"/>
</dbReference>
<keyword evidence="4 6" id="KW-0168">Coated pit</keyword>
<evidence type="ECO:0000256" key="6">
    <source>
        <dbReference type="RuleBase" id="RU363137"/>
    </source>
</evidence>
<dbReference type="GO" id="GO:0006886">
    <property type="term" value="P:intracellular protein transport"/>
    <property type="evidence" value="ECO:0007669"/>
    <property type="project" value="InterPro"/>
</dbReference>
<dbReference type="InterPro" id="IPR000996">
    <property type="entry name" value="Clathrin_L-chain"/>
</dbReference>
<sequence>MDGDANGSADMAGYDDDDFFKSYPAPASDGAAGGGGDGDDPFNAFFGDGPSAQGEAMPMPAPAEGADAAPGVMHMPPPEVEKSEKPEEPETMMPDAYGAGGAEPMLGAYPGMDAPLQMERDEDQDSDDLPPSRPETPRAIREWRVDFSKRLEAKKAQEDEMRAKNLADSKATIEGMYARWQERCNANKQLNTEEENRFIAERDALQAQFSAPGEKPNWNMIPQLANLSGEFKKGQRDTSRMRSVILKLKT</sequence>
<comment type="function">
    <text evidence="6">Clathrin is the major protein of the polyhedral coat of coated pits and vesicles.</text>
</comment>
<dbReference type="EMBL" id="VRMN01000010">
    <property type="protein sequence ID" value="KAA8492055.1"/>
    <property type="molecule type" value="Genomic_DNA"/>
</dbReference>
<comment type="subcellular location">
    <subcellularLocation>
        <location evidence="1 6">Cytoplasmic vesicle membrane</location>
        <topology evidence="1 6">Peripheral membrane protein</topology>
        <orientation evidence="1 6">Cytoplasmic side</orientation>
    </subcellularLocation>
    <subcellularLocation>
        <location evidence="6">Membrane</location>
        <location evidence="6">Coated pit</location>
        <topology evidence="6">Peripheral membrane protein</topology>
        <orientation evidence="6">Cytoplasmic side</orientation>
    </subcellularLocation>
    <text evidence="6">Cytoplasmic face of coated pits and vesicles.</text>
</comment>
<evidence type="ECO:0000313" key="10">
    <source>
        <dbReference type="Proteomes" id="UP000324585"/>
    </source>
</evidence>
<evidence type="ECO:0000256" key="4">
    <source>
        <dbReference type="ARBA" id="ARBA00023176"/>
    </source>
</evidence>
<dbReference type="AlphaFoldDB" id="A0A5J4YJC3"/>
<keyword evidence="3 6" id="KW-0472">Membrane</keyword>
<evidence type="ECO:0000313" key="8">
    <source>
        <dbReference type="EMBL" id="KAA8490567.1"/>
    </source>
</evidence>
<organism evidence="8 10">
    <name type="scientific">Porphyridium purpureum</name>
    <name type="common">Red alga</name>
    <name type="synonym">Porphyridium cruentum</name>
    <dbReference type="NCBI Taxonomy" id="35688"/>
    <lineage>
        <taxon>Eukaryota</taxon>
        <taxon>Rhodophyta</taxon>
        <taxon>Bangiophyceae</taxon>
        <taxon>Porphyridiales</taxon>
        <taxon>Porphyridiaceae</taxon>
        <taxon>Porphyridium</taxon>
    </lineage>
</organism>
<dbReference type="Pfam" id="PF01086">
    <property type="entry name" value="Clathrin_lg_ch"/>
    <property type="match status" value="1"/>
</dbReference>
<feature type="compositionally biased region" description="Low complexity" evidence="7">
    <location>
        <begin position="41"/>
        <end position="71"/>
    </location>
</feature>
<accession>A0A5J4YJC3</accession>
<proteinExistence type="inferred from homology"/>
<evidence type="ECO:0000256" key="2">
    <source>
        <dbReference type="ARBA" id="ARBA00005263"/>
    </source>
</evidence>
<dbReference type="Proteomes" id="UP000324585">
    <property type="component" value="Unassembled WGS sequence"/>
</dbReference>
<evidence type="ECO:0000256" key="1">
    <source>
        <dbReference type="ARBA" id="ARBA00004180"/>
    </source>
</evidence>
<keyword evidence="10" id="KW-1185">Reference proteome</keyword>
<dbReference type="PANTHER" id="PTHR10639">
    <property type="entry name" value="CLATHRIN LIGHT CHAIN"/>
    <property type="match status" value="1"/>
</dbReference>
<reference evidence="8" key="2">
    <citation type="submission" date="2019-09" db="EMBL/GenBank/DDBJ databases">
        <title>Expansion of phycobilisome linker gene families in mesophilic red algae.</title>
        <authorList>
            <person name="Lee J."/>
        </authorList>
    </citation>
    <scope>NUCLEOTIDE SEQUENCE [LARGE SCALE GENOMIC DNA]</scope>
    <source>
        <strain evidence="8">CCMP 1328</strain>
        <tissue evidence="8">Unicellular</tissue>
    </source>
</reference>
<evidence type="ECO:0000256" key="3">
    <source>
        <dbReference type="ARBA" id="ARBA00023136"/>
    </source>
</evidence>
<evidence type="ECO:0000256" key="7">
    <source>
        <dbReference type="SAM" id="MobiDB-lite"/>
    </source>
</evidence>
<reference evidence="10" key="1">
    <citation type="journal article" date="2019" name="Nat. Commun.">
        <title>Expansion of phycobilisome linker gene families in mesophilic red algae.</title>
        <authorList>
            <person name="Lee J."/>
            <person name="Kim D."/>
            <person name="Bhattacharya D."/>
            <person name="Yoon H.S."/>
        </authorList>
    </citation>
    <scope>NUCLEOTIDE SEQUENCE [LARGE SCALE GENOMIC DNA]</scope>
    <source>
        <strain evidence="10">CCMP 1328</strain>
    </source>
</reference>
<dbReference type="PROSITE" id="PS00581">
    <property type="entry name" value="CLATHRIN_LIGHT_CHN_2"/>
    <property type="match status" value="1"/>
</dbReference>
<dbReference type="GO" id="GO:0005198">
    <property type="term" value="F:structural molecule activity"/>
    <property type="evidence" value="ECO:0007669"/>
    <property type="project" value="InterPro"/>
</dbReference>